<dbReference type="InterPro" id="IPR045058">
    <property type="entry name" value="GIMA/IAN/Toc"/>
</dbReference>
<dbReference type="Gene3D" id="3.40.50.300">
    <property type="entry name" value="P-loop containing nucleotide triphosphate hydrolases"/>
    <property type="match status" value="1"/>
</dbReference>
<sequence>MEMAKDGIHALLLVVSLKVRFNEEQVSIVETLTHLFEDRILDYMIVAFTGGDELEDDRTLDEYLACSTPAALKNETAIMDYKNSINEMDKALEDEELQGASAEMNHREAHGLEPVEDKWSTANKEQAEKYSKDTEKIESFKTVFSHGDVKDYSLPLQFEAENGRNWREDRSLLSQEVILGTKGTAVTFFDPPIVDCAELEQKALAMSTSECLMQVNAIMINFLSQIRDLNTEVKKLRDEKKSSEDYHQTQQLLNTREKEIEQLKKDYNAIDEELKVSINSHIAKDDLYTWLVTFLYRIMSSKGMVEKVKTVNLSSFNYGCHFLAVAVLESLAKGIIKVALPTMKEPEELTKLVGDVSVDLTSFPPHELSISEVSDKKEATPQVEEEDEEEVEEKGDI</sequence>
<dbReference type="PANTHER" id="PTHR10903">
    <property type="entry name" value="GTPASE, IMAP FAMILY MEMBER-RELATED"/>
    <property type="match status" value="1"/>
</dbReference>
<evidence type="ECO:0000259" key="5">
    <source>
        <dbReference type="Pfam" id="PF04548"/>
    </source>
</evidence>
<feature type="region of interest" description="Disordered" evidence="4">
    <location>
        <begin position="367"/>
        <end position="397"/>
    </location>
</feature>
<name>A0AAV1E742_OLDCO</name>
<feature type="coiled-coil region" evidence="3">
    <location>
        <begin position="219"/>
        <end position="273"/>
    </location>
</feature>
<keyword evidence="1" id="KW-0547">Nucleotide-binding</keyword>
<feature type="compositionally biased region" description="Acidic residues" evidence="4">
    <location>
        <begin position="383"/>
        <end position="397"/>
    </location>
</feature>
<keyword evidence="2" id="KW-0342">GTP-binding</keyword>
<evidence type="ECO:0000256" key="4">
    <source>
        <dbReference type="SAM" id="MobiDB-lite"/>
    </source>
</evidence>
<evidence type="ECO:0000256" key="2">
    <source>
        <dbReference type="ARBA" id="ARBA00023134"/>
    </source>
</evidence>
<dbReference type="InterPro" id="IPR006703">
    <property type="entry name" value="G_AIG1"/>
</dbReference>
<feature type="domain" description="AIG1-type G" evidence="5">
    <location>
        <begin position="2"/>
        <end position="79"/>
    </location>
</feature>
<dbReference type="Pfam" id="PF04548">
    <property type="entry name" value="AIG1"/>
    <property type="match status" value="1"/>
</dbReference>
<proteinExistence type="predicted"/>
<organism evidence="6 7">
    <name type="scientific">Oldenlandia corymbosa var. corymbosa</name>
    <dbReference type="NCBI Taxonomy" id="529605"/>
    <lineage>
        <taxon>Eukaryota</taxon>
        <taxon>Viridiplantae</taxon>
        <taxon>Streptophyta</taxon>
        <taxon>Embryophyta</taxon>
        <taxon>Tracheophyta</taxon>
        <taxon>Spermatophyta</taxon>
        <taxon>Magnoliopsida</taxon>
        <taxon>eudicotyledons</taxon>
        <taxon>Gunneridae</taxon>
        <taxon>Pentapetalae</taxon>
        <taxon>asterids</taxon>
        <taxon>lamiids</taxon>
        <taxon>Gentianales</taxon>
        <taxon>Rubiaceae</taxon>
        <taxon>Rubioideae</taxon>
        <taxon>Spermacoceae</taxon>
        <taxon>Hedyotis-Oldenlandia complex</taxon>
        <taxon>Oldenlandia</taxon>
    </lineage>
</organism>
<evidence type="ECO:0000313" key="7">
    <source>
        <dbReference type="Proteomes" id="UP001161247"/>
    </source>
</evidence>
<accession>A0AAV1E742</accession>
<dbReference type="EMBL" id="OX459125">
    <property type="protein sequence ID" value="CAI9115083.1"/>
    <property type="molecule type" value="Genomic_DNA"/>
</dbReference>
<dbReference type="AlphaFoldDB" id="A0AAV1E742"/>
<evidence type="ECO:0000256" key="3">
    <source>
        <dbReference type="SAM" id="Coils"/>
    </source>
</evidence>
<dbReference type="GO" id="GO:0005525">
    <property type="term" value="F:GTP binding"/>
    <property type="evidence" value="ECO:0007669"/>
    <property type="project" value="UniProtKB-KW"/>
</dbReference>
<evidence type="ECO:0000313" key="6">
    <source>
        <dbReference type="EMBL" id="CAI9115083.1"/>
    </source>
</evidence>
<keyword evidence="7" id="KW-1185">Reference proteome</keyword>
<reference evidence="6" key="1">
    <citation type="submission" date="2023-03" db="EMBL/GenBank/DDBJ databases">
        <authorList>
            <person name="Julca I."/>
        </authorList>
    </citation>
    <scope>NUCLEOTIDE SEQUENCE</scope>
</reference>
<evidence type="ECO:0000256" key="1">
    <source>
        <dbReference type="ARBA" id="ARBA00022741"/>
    </source>
</evidence>
<dbReference type="InterPro" id="IPR027417">
    <property type="entry name" value="P-loop_NTPase"/>
</dbReference>
<protein>
    <submittedName>
        <fullName evidence="6">OLC1v1015918C1</fullName>
    </submittedName>
</protein>
<dbReference type="PANTHER" id="PTHR10903:SF184">
    <property type="entry name" value="GTP-BINDING PROTEIN A"/>
    <property type="match status" value="1"/>
</dbReference>
<gene>
    <name evidence="6" type="ORF">OLC1_LOCUS21673</name>
</gene>
<dbReference type="Proteomes" id="UP001161247">
    <property type="component" value="Chromosome 8"/>
</dbReference>
<keyword evidence="3" id="KW-0175">Coiled coil</keyword>